<feature type="region of interest" description="Disordered" evidence="1">
    <location>
        <begin position="170"/>
        <end position="229"/>
    </location>
</feature>
<dbReference type="PANTHER" id="PTHR19303:SF71">
    <property type="entry name" value="ZINC FINGER PHD-TYPE DOMAIN-CONTAINING PROTEIN"/>
    <property type="match status" value="1"/>
</dbReference>
<evidence type="ECO:0000259" key="2">
    <source>
        <dbReference type="Pfam" id="PF03184"/>
    </source>
</evidence>
<organism evidence="3 4">
    <name type="scientific">Diabrotica virgifera virgifera</name>
    <name type="common">western corn rootworm</name>
    <dbReference type="NCBI Taxonomy" id="50390"/>
    <lineage>
        <taxon>Eukaryota</taxon>
        <taxon>Metazoa</taxon>
        <taxon>Ecdysozoa</taxon>
        <taxon>Arthropoda</taxon>
        <taxon>Hexapoda</taxon>
        <taxon>Insecta</taxon>
        <taxon>Pterygota</taxon>
        <taxon>Neoptera</taxon>
        <taxon>Endopterygota</taxon>
        <taxon>Coleoptera</taxon>
        <taxon>Polyphaga</taxon>
        <taxon>Cucujiformia</taxon>
        <taxon>Chrysomeloidea</taxon>
        <taxon>Chrysomelidae</taxon>
        <taxon>Galerucinae</taxon>
        <taxon>Diabroticina</taxon>
        <taxon>Diabroticites</taxon>
        <taxon>Diabrotica</taxon>
    </lineage>
</organism>
<sequence length="229" mass="25830">MIFPRVNFKHHMLNGAPAATLGLVNPSGWMNSELFADVMRHFIQHSNSSKTDPTLLILDNHESHFSIETLNLAKDNGVTMLTLPPHCSNKLQPLDVAVHAPFKTYYNSAMDSWMMRNPGRPITIFQIAECVTMTPSNRKAGFKKCGIVPFNQHTFDESDFLISNVTDRNEISEEGDTNGKECQPTCSKNFTNKEPGFHGNEETDEKSQLFRSQEQLFGYPKAGPRKILK</sequence>
<dbReference type="GeneID" id="126887385"/>
<dbReference type="InterPro" id="IPR050863">
    <property type="entry name" value="CenT-Element_Derived"/>
</dbReference>
<evidence type="ECO:0000313" key="3">
    <source>
        <dbReference type="EnsemblMetazoa" id="XP_050510821.1"/>
    </source>
</evidence>
<evidence type="ECO:0000256" key="1">
    <source>
        <dbReference type="SAM" id="MobiDB-lite"/>
    </source>
</evidence>
<dbReference type="RefSeq" id="XP_050510821.1">
    <property type="nucleotide sequence ID" value="XM_050654864.1"/>
</dbReference>
<dbReference type="InterPro" id="IPR004875">
    <property type="entry name" value="DDE_SF_endonuclease_dom"/>
</dbReference>
<protein>
    <recommendedName>
        <fullName evidence="2">DDE-1 domain-containing protein</fullName>
    </recommendedName>
</protein>
<dbReference type="Pfam" id="PF03184">
    <property type="entry name" value="DDE_1"/>
    <property type="match status" value="1"/>
</dbReference>
<dbReference type="Proteomes" id="UP001652700">
    <property type="component" value="Unplaced"/>
</dbReference>
<dbReference type="EnsemblMetazoa" id="XM_050654864.1">
    <property type="protein sequence ID" value="XP_050510821.1"/>
    <property type="gene ID" value="LOC126887385"/>
</dbReference>
<dbReference type="PANTHER" id="PTHR19303">
    <property type="entry name" value="TRANSPOSON"/>
    <property type="match status" value="1"/>
</dbReference>
<accession>A0ABM5KKU8</accession>
<feature type="compositionally biased region" description="Basic and acidic residues" evidence="1">
    <location>
        <begin position="195"/>
        <end position="208"/>
    </location>
</feature>
<feature type="domain" description="DDE-1" evidence="2">
    <location>
        <begin position="25"/>
        <end position="118"/>
    </location>
</feature>
<evidence type="ECO:0000313" key="4">
    <source>
        <dbReference type="Proteomes" id="UP001652700"/>
    </source>
</evidence>
<keyword evidence="4" id="KW-1185">Reference proteome</keyword>
<proteinExistence type="predicted"/>
<reference evidence="3" key="1">
    <citation type="submission" date="2025-05" db="UniProtKB">
        <authorList>
            <consortium name="EnsemblMetazoa"/>
        </authorList>
    </citation>
    <scope>IDENTIFICATION</scope>
</reference>
<name>A0ABM5KKU8_DIAVI</name>